<dbReference type="PANTHER" id="PTHR13061">
    <property type="entry name" value="DYNACTIN SUBUNIT P25"/>
    <property type="match status" value="1"/>
</dbReference>
<evidence type="ECO:0000313" key="1">
    <source>
        <dbReference type="EMBL" id="RSL34030.1"/>
    </source>
</evidence>
<dbReference type="EMBL" id="RBVX01000005">
    <property type="protein sequence ID" value="RSL34030.1"/>
    <property type="molecule type" value="Genomic_DNA"/>
</dbReference>
<dbReference type="PANTHER" id="PTHR13061:SF29">
    <property type="entry name" value="GAMMA CARBONIC ANHYDRASE-LIKE 1, MITOCHONDRIAL-RELATED"/>
    <property type="match status" value="1"/>
</dbReference>
<keyword evidence="2" id="KW-1185">Reference proteome</keyword>
<proteinExistence type="predicted"/>
<dbReference type="InterPro" id="IPR050484">
    <property type="entry name" value="Transf_Hexapept/Carb_Anhydrase"/>
</dbReference>
<protein>
    <submittedName>
        <fullName evidence="1">Gamma carbonic anhydrase family protein</fullName>
    </submittedName>
</protein>
<dbReference type="RefSeq" id="WP_125555299.1">
    <property type="nucleotide sequence ID" value="NZ_RBVX01000005.1"/>
</dbReference>
<reference evidence="1 2" key="1">
    <citation type="submission" date="2018-10" db="EMBL/GenBank/DDBJ databases">
        <title>Draft genome sequence of Bacillus salarius IM0101, isolated from a hypersaline soil in Inner Mongolia, China.</title>
        <authorList>
            <person name="Yamprayoonswat W."/>
            <person name="Boonvisut S."/>
            <person name="Jumpathong W."/>
            <person name="Sittihan S."/>
            <person name="Ruangsuj P."/>
            <person name="Wanthongcharoen S."/>
            <person name="Thongpramul N."/>
            <person name="Pimmason S."/>
            <person name="Yu B."/>
            <person name="Yasawong M."/>
        </authorList>
    </citation>
    <scope>NUCLEOTIDE SEQUENCE [LARGE SCALE GENOMIC DNA]</scope>
    <source>
        <strain evidence="1 2">IM0101</strain>
    </source>
</reference>
<dbReference type="Pfam" id="PF00132">
    <property type="entry name" value="Hexapep"/>
    <property type="match status" value="1"/>
</dbReference>
<organism evidence="1 2">
    <name type="scientific">Salibacterium salarium</name>
    <dbReference type="NCBI Taxonomy" id="284579"/>
    <lineage>
        <taxon>Bacteria</taxon>
        <taxon>Bacillati</taxon>
        <taxon>Bacillota</taxon>
        <taxon>Bacilli</taxon>
        <taxon>Bacillales</taxon>
        <taxon>Bacillaceae</taxon>
    </lineage>
</organism>
<gene>
    <name evidence="1" type="ORF">D7Z54_07925</name>
</gene>
<comment type="caution">
    <text evidence="1">The sequence shown here is derived from an EMBL/GenBank/DDBJ whole genome shotgun (WGS) entry which is preliminary data.</text>
</comment>
<dbReference type="InterPro" id="IPR001451">
    <property type="entry name" value="Hexapep"/>
</dbReference>
<dbReference type="CDD" id="cd04645">
    <property type="entry name" value="LbH_gamma_CA_like"/>
    <property type="match status" value="1"/>
</dbReference>
<dbReference type="Proteomes" id="UP000275076">
    <property type="component" value="Unassembled WGS sequence"/>
</dbReference>
<dbReference type="Gene3D" id="2.160.10.10">
    <property type="entry name" value="Hexapeptide repeat proteins"/>
    <property type="match status" value="1"/>
</dbReference>
<dbReference type="OrthoDB" id="9803036at2"/>
<name>A0A428N6D8_9BACI</name>
<dbReference type="InterPro" id="IPR047324">
    <property type="entry name" value="LbH_gamma_CA-like"/>
</dbReference>
<accession>A0A428N6D8</accession>
<evidence type="ECO:0000313" key="2">
    <source>
        <dbReference type="Proteomes" id="UP000275076"/>
    </source>
</evidence>
<dbReference type="AlphaFoldDB" id="A0A428N6D8"/>
<dbReference type="SUPFAM" id="SSF51161">
    <property type="entry name" value="Trimeric LpxA-like enzymes"/>
    <property type="match status" value="1"/>
</dbReference>
<sequence>MNYTLKGKTPRIHESSYIAPGSQLIGNIELKKDSSVWFNAILRGDNEEIAVSECSNVQDGAVVHVDPGFPVYIGKNVTVGHNAIIHGCTIEDNALIGMGATVLNGATIGEGALVAAGALVSEGKVVKPGTLVAGVPAKEIRKLSENNLKRSKDGANHYVENARLYKSEEVF</sequence>
<dbReference type="InterPro" id="IPR011004">
    <property type="entry name" value="Trimer_LpxA-like_sf"/>
</dbReference>